<keyword evidence="1" id="KW-0539">Nucleus</keyword>
<dbReference type="PANTHER" id="PTHR13980">
    <property type="entry name" value="CDC68 RELATED"/>
    <property type="match status" value="1"/>
</dbReference>
<dbReference type="EMBL" id="BLLF01002204">
    <property type="protein sequence ID" value="GFH23154.1"/>
    <property type="molecule type" value="Genomic_DNA"/>
</dbReference>
<comment type="function">
    <text evidence="1">Component of the FACT complex, a general chromatin factor that acts to reorganize nucleosomes. The FACT complex is involved in multiple processes that require DNA as a template such as mRNA elongation, DNA replication and DNA repair. During transcription elongation the FACT complex acts as a histone chaperone that both destabilizes and restores nucleosomal structure. It facilitates the passage of RNA polymerase II and transcription by promoting the dissociation of one histone H2A-H2B dimer from the nucleosome, then subsequently promotes the reestablishment of the nucleosome following the passage of RNA polymerase II.</text>
</comment>
<keyword evidence="1" id="KW-0227">DNA damage</keyword>
<dbReference type="GO" id="GO:0035101">
    <property type="term" value="C:FACT complex"/>
    <property type="evidence" value="ECO:0007669"/>
    <property type="project" value="UniProtKB-UniRule"/>
</dbReference>
<sequence length="61" mass="6599">LSEVVSYKSVGEVPASRDLVIQVDPRAESVLLPVYGIMVPFHITCIKNVSHSQVGAVRLHG</sequence>
<evidence type="ECO:0000313" key="4">
    <source>
        <dbReference type="Proteomes" id="UP000485058"/>
    </source>
</evidence>
<evidence type="ECO:0000256" key="1">
    <source>
        <dbReference type="RuleBase" id="RU367052"/>
    </source>
</evidence>
<organism evidence="3 4">
    <name type="scientific">Haematococcus lacustris</name>
    <name type="common">Green alga</name>
    <name type="synonym">Haematococcus pluvialis</name>
    <dbReference type="NCBI Taxonomy" id="44745"/>
    <lineage>
        <taxon>Eukaryota</taxon>
        <taxon>Viridiplantae</taxon>
        <taxon>Chlorophyta</taxon>
        <taxon>core chlorophytes</taxon>
        <taxon>Chlorophyceae</taxon>
        <taxon>CS clade</taxon>
        <taxon>Chlamydomonadales</taxon>
        <taxon>Haematococcaceae</taxon>
        <taxon>Haematococcus</taxon>
    </lineage>
</organism>
<comment type="subcellular location">
    <subcellularLocation>
        <location evidence="1">Nucleus</location>
    </subcellularLocation>
    <subcellularLocation>
        <location evidence="1">Chromosome</location>
    </subcellularLocation>
</comment>
<keyword evidence="1" id="KW-0805">Transcription regulation</keyword>
<dbReference type="Pfam" id="PF08644">
    <property type="entry name" value="SPT16"/>
    <property type="match status" value="1"/>
</dbReference>
<keyword evidence="1" id="KW-0234">DNA repair</keyword>
<dbReference type="PANTHER" id="PTHR13980:SF15">
    <property type="entry name" value="FACT COMPLEX SUBUNIT SPT16"/>
    <property type="match status" value="1"/>
</dbReference>
<keyword evidence="4" id="KW-1185">Reference proteome</keyword>
<dbReference type="GO" id="GO:0006281">
    <property type="term" value="P:DNA repair"/>
    <property type="evidence" value="ECO:0007669"/>
    <property type="project" value="UniProtKB-UniRule"/>
</dbReference>
<dbReference type="GO" id="GO:0006368">
    <property type="term" value="P:transcription elongation by RNA polymerase II"/>
    <property type="evidence" value="ECO:0007669"/>
    <property type="project" value="TreeGrafter"/>
</dbReference>
<comment type="subunit">
    <text evidence="1">Component of the FACT complex.</text>
</comment>
<comment type="caution">
    <text evidence="3">The sequence shown here is derived from an EMBL/GenBank/DDBJ whole genome shotgun (WGS) entry which is preliminary data.</text>
</comment>
<keyword evidence="1" id="KW-0235">DNA replication</keyword>
<dbReference type="InterPro" id="IPR013953">
    <property type="entry name" value="FACT_SPT16_M"/>
</dbReference>
<keyword evidence="1" id="KW-0158">Chromosome</keyword>
<dbReference type="Gene3D" id="2.30.29.210">
    <property type="entry name" value="FACT complex subunit Spt16p/Cdc68p"/>
    <property type="match status" value="1"/>
</dbReference>
<comment type="similarity">
    <text evidence="1">Belongs to the peptidase M24 family. SPT16 subfamily.</text>
</comment>
<accession>A0A699ZWV1</accession>
<evidence type="ECO:0000259" key="2">
    <source>
        <dbReference type="Pfam" id="PF08644"/>
    </source>
</evidence>
<proteinExistence type="inferred from homology"/>
<gene>
    <name evidence="3" type="ORF">HaLaN_20722</name>
</gene>
<evidence type="ECO:0000313" key="3">
    <source>
        <dbReference type="EMBL" id="GFH23154.1"/>
    </source>
</evidence>
<dbReference type="InterPro" id="IPR040258">
    <property type="entry name" value="Spt16"/>
</dbReference>
<feature type="domain" description="FACT complex subunit SPT16 middle" evidence="2">
    <location>
        <begin position="21"/>
        <end position="54"/>
    </location>
</feature>
<reference evidence="3 4" key="1">
    <citation type="submission" date="2020-02" db="EMBL/GenBank/DDBJ databases">
        <title>Draft genome sequence of Haematococcus lacustris strain NIES-144.</title>
        <authorList>
            <person name="Morimoto D."/>
            <person name="Nakagawa S."/>
            <person name="Yoshida T."/>
            <person name="Sawayama S."/>
        </authorList>
    </citation>
    <scope>NUCLEOTIDE SEQUENCE [LARGE SCALE GENOMIC DNA]</scope>
    <source>
        <strain evidence="3 4">NIES-144</strain>
    </source>
</reference>
<feature type="non-terminal residue" evidence="3">
    <location>
        <position position="1"/>
    </location>
</feature>
<name>A0A699ZWV1_HAELA</name>
<dbReference type="AlphaFoldDB" id="A0A699ZWV1"/>
<keyword evidence="1" id="KW-0804">Transcription</keyword>
<dbReference type="GO" id="GO:0031491">
    <property type="term" value="F:nucleosome binding"/>
    <property type="evidence" value="ECO:0007669"/>
    <property type="project" value="TreeGrafter"/>
</dbReference>
<protein>
    <recommendedName>
        <fullName evidence="1">FACT complex subunit</fullName>
    </recommendedName>
</protein>
<dbReference type="GO" id="GO:0006260">
    <property type="term" value="P:DNA replication"/>
    <property type="evidence" value="ECO:0007669"/>
    <property type="project" value="UniProtKB-KW"/>
</dbReference>
<dbReference type="Proteomes" id="UP000485058">
    <property type="component" value="Unassembled WGS sequence"/>
</dbReference>